<accession>A0AA35SU52</accession>
<dbReference type="EMBL" id="CASHTH010002825">
    <property type="protein sequence ID" value="CAI8035744.1"/>
    <property type="molecule type" value="Genomic_DNA"/>
</dbReference>
<evidence type="ECO:0000313" key="1">
    <source>
        <dbReference type="EMBL" id="CAI8035744.1"/>
    </source>
</evidence>
<proteinExistence type="predicted"/>
<comment type="caution">
    <text evidence="1">The sequence shown here is derived from an EMBL/GenBank/DDBJ whole genome shotgun (WGS) entry which is preliminary data.</text>
</comment>
<reference evidence="1" key="1">
    <citation type="submission" date="2023-03" db="EMBL/GenBank/DDBJ databases">
        <authorList>
            <person name="Steffen K."/>
            <person name="Cardenas P."/>
        </authorList>
    </citation>
    <scope>NUCLEOTIDE SEQUENCE</scope>
</reference>
<dbReference type="Proteomes" id="UP001174909">
    <property type="component" value="Unassembled WGS sequence"/>
</dbReference>
<gene>
    <name evidence="1" type="ORF">GBAR_LOCUS20045</name>
</gene>
<dbReference type="AlphaFoldDB" id="A0AA35SU52"/>
<protein>
    <submittedName>
        <fullName evidence="1">Uncharacterized protein</fullName>
    </submittedName>
</protein>
<organism evidence="1 2">
    <name type="scientific">Geodia barretti</name>
    <name type="common">Barrett's horny sponge</name>
    <dbReference type="NCBI Taxonomy" id="519541"/>
    <lineage>
        <taxon>Eukaryota</taxon>
        <taxon>Metazoa</taxon>
        <taxon>Porifera</taxon>
        <taxon>Demospongiae</taxon>
        <taxon>Heteroscleromorpha</taxon>
        <taxon>Tetractinellida</taxon>
        <taxon>Astrophorina</taxon>
        <taxon>Geodiidae</taxon>
        <taxon>Geodia</taxon>
    </lineage>
</organism>
<sequence>MIDGNIRTFGETAFREGSQDNFGPAPTSQAIVMLPERKVIRRVVIHSDNLKKFTVYADKGSEDWEIIKEVNNVASNPIDLSVNAPFPTDKIRGPPIQWSQNIAPFAECRDPKLNDDNAFSVGETSRLIIEKTKALTKADQEEEENFTQATLTWAKPQPVQRIIVVADKGNLNSLKSKL</sequence>
<evidence type="ECO:0000313" key="2">
    <source>
        <dbReference type="Proteomes" id="UP001174909"/>
    </source>
</evidence>
<name>A0AA35SU52_GEOBA</name>
<keyword evidence="2" id="KW-1185">Reference proteome</keyword>